<evidence type="ECO:0000256" key="2">
    <source>
        <dbReference type="ARBA" id="ARBA00022771"/>
    </source>
</evidence>
<feature type="domain" description="MYND-type" evidence="5">
    <location>
        <begin position="35"/>
        <end position="75"/>
    </location>
</feature>
<evidence type="ECO:0000259" key="5">
    <source>
        <dbReference type="PROSITE" id="PS50865"/>
    </source>
</evidence>
<dbReference type="AlphaFoldDB" id="A0AAD7NFS1"/>
<organism evidence="6 7">
    <name type="scientific">Mycena metata</name>
    <dbReference type="NCBI Taxonomy" id="1033252"/>
    <lineage>
        <taxon>Eukaryota</taxon>
        <taxon>Fungi</taxon>
        <taxon>Dikarya</taxon>
        <taxon>Basidiomycota</taxon>
        <taxon>Agaricomycotina</taxon>
        <taxon>Agaricomycetes</taxon>
        <taxon>Agaricomycetidae</taxon>
        <taxon>Agaricales</taxon>
        <taxon>Marasmiineae</taxon>
        <taxon>Mycenaceae</taxon>
        <taxon>Mycena</taxon>
    </lineage>
</organism>
<dbReference type="InterPro" id="IPR046824">
    <property type="entry name" value="Mss51-like_C"/>
</dbReference>
<dbReference type="Gene3D" id="6.10.140.2220">
    <property type="match status" value="1"/>
</dbReference>
<keyword evidence="7" id="KW-1185">Reference proteome</keyword>
<dbReference type="Pfam" id="PF01753">
    <property type="entry name" value="zf-MYND"/>
    <property type="match status" value="1"/>
</dbReference>
<sequence length="441" mass="49737">MTATMHSPIHVQLIARRVAKFQQGIFENDIRFHECGSCHSVLPVKVPLRCSACRVIRYCNVSCQKKHWKEHKGDCKDLQALPNTEPQMCEIAQQFPWARLQADNTFSFETLRASRGLLGTGAQFGWWTEEPCCLPKDSYLPGFALLDRQTHLTERLGWKLTDKETPWLDFSFGEKPPKPTAFEHNWASYYEWRGLPIESPAVLLLHWPLTVYRLLTIAGVIPAPASEARRQLTVHMLGIEREMDFLPVFGELALLLPNTDLNLVLFGHGVANLLKKVKDQRCLAAQPVVFEYTAPKVSGGGRIRISLYRRGSFWDYSALMRDGVQRPDALVACNAGISTYPQTWTPVVLAARAFAIPFAVTDYNAISLRNDIKLTMARLPDFVWMLPMSLSAEERRRVDAAPTEGYDIGLNPFMQPGPRPTTFGGTSAVNGYEMVISRAEQ</sequence>
<proteinExistence type="predicted"/>
<evidence type="ECO:0000256" key="1">
    <source>
        <dbReference type="ARBA" id="ARBA00022723"/>
    </source>
</evidence>
<comment type="caution">
    <text evidence="6">The sequence shown here is derived from an EMBL/GenBank/DDBJ whole genome shotgun (WGS) entry which is preliminary data.</text>
</comment>
<keyword evidence="1" id="KW-0479">Metal-binding</keyword>
<gene>
    <name evidence="6" type="ORF">B0H16DRAFT_1662380</name>
</gene>
<keyword evidence="3" id="KW-0862">Zinc</keyword>
<dbReference type="PANTHER" id="PTHR47570:SF1">
    <property type="entry name" value="ZINC ION BINDING PROTEIN"/>
    <property type="match status" value="1"/>
</dbReference>
<dbReference type="PANTHER" id="PTHR47570">
    <property type="entry name" value="ZINC ION BINDING PROTEIN"/>
    <property type="match status" value="1"/>
</dbReference>
<evidence type="ECO:0000256" key="4">
    <source>
        <dbReference type="PROSITE-ProRule" id="PRU00134"/>
    </source>
</evidence>
<keyword evidence="2 4" id="KW-0863">Zinc-finger</keyword>
<dbReference type="SUPFAM" id="SSF144232">
    <property type="entry name" value="HIT/MYND zinc finger-like"/>
    <property type="match status" value="1"/>
</dbReference>
<dbReference type="InterPro" id="IPR002893">
    <property type="entry name" value="Znf_MYND"/>
</dbReference>
<accession>A0AAD7NFS1</accession>
<dbReference type="Pfam" id="PF20179">
    <property type="entry name" value="MSS51_C"/>
    <property type="match status" value="1"/>
</dbReference>
<dbReference type="Proteomes" id="UP001215598">
    <property type="component" value="Unassembled WGS sequence"/>
</dbReference>
<evidence type="ECO:0000313" key="6">
    <source>
        <dbReference type="EMBL" id="KAJ7758008.1"/>
    </source>
</evidence>
<dbReference type="PROSITE" id="PS50865">
    <property type="entry name" value="ZF_MYND_2"/>
    <property type="match status" value="1"/>
</dbReference>
<evidence type="ECO:0000256" key="3">
    <source>
        <dbReference type="ARBA" id="ARBA00022833"/>
    </source>
</evidence>
<reference evidence="6" key="1">
    <citation type="submission" date="2023-03" db="EMBL/GenBank/DDBJ databases">
        <title>Massive genome expansion in bonnet fungi (Mycena s.s.) driven by repeated elements and novel gene families across ecological guilds.</title>
        <authorList>
            <consortium name="Lawrence Berkeley National Laboratory"/>
            <person name="Harder C.B."/>
            <person name="Miyauchi S."/>
            <person name="Viragh M."/>
            <person name="Kuo A."/>
            <person name="Thoen E."/>
            <person name="Andreopoulos B."/>
            <person name="Lu D."/>
            <person name="Skrede I."/>
            <person name="Drula E."/>
            <person name="Henrissat B."/>
            <person name="Morin E."/>
            <person name="Kohler A."/>
            <person name="Barry K."/>
            <person name="LaButti K."/>
            <person name="Morin E."/>
            <person name="Salamov A."/>
            <person name="Lipzen A."/>
            <person name="Mereny Z."/>
            <person name="Hegedus B."/>
            <person name="Baldrian P."/>
            <person name="Stursova M."/>
            <person name="Weitz H."/>
            <person name="Taylor A."/>
            <person name="Grigoriev I.V."/>
            <person name="Nagy L.G."/>
            <person name="Martin F."/>
            <person name="Kauserud H."/>
        </authorList>
    </citation>
    <scope>NUCLEOTIDE SEQUENCE</scope>
    <source>
        <strain evidence="6">CBHHK182m</strain>
    </source>
</reference>
<evidence type="ECO:0000313" key="7">
    <source>
        <dbReference type="Proteomes" id="UP001215598"/>
    </source>
</evidence>
<dbReference type="EMBL" id="JARKIB010000043">
    <property type="protein sequence ID" value="KAJ7758008.1"/>
    <property type="molecule type" value="Genomic_DNA"/>
</dbReference>
<protein>
    <recommendedName>
        <fullName evidence="5">MYND-type domain-containing protein</fullName>
    </recommendedName>
</protein>
<name>A0AAD7NFS1_9AGAR</name>
<dbReference type="GO" id="GO:0008270">
    <property type="term" value="F:zinc ion binding"/>
    <property type="evidence" value="ECO:0007669"/>
    <property type="project" value="UniProtKB-KW"/>
</dbReference>